<dbReference type="InterPro" id="IPR045076">
    <property type="entry name" value="MutS"/>
</dbReference>
<keyword evidence="5 7" id="KW-0694">RNA-binding</keyword>
<evidence type="ECO:0000256" key="6">
    <source>
        <dbReference type="ARBA" id="ARBA00023125"/>
    </source>
</evidence>
<feature type="domain" description="Smr" evidence="9">
    <location>
        <begin position="743"/>
        <end position="816"/>
    </location>
</feature>
<reference evidence="11" key="1">
    <citation type="submission" date="2017-09" db="EMBL/GenBank/DDBJ databases">
        <title>Depth-based differentiation of microbial function through sediment-hosted aquifers and enrichment of novel symbionts in the deep terrestrial subsurface.</title>
        <authorList>
            <person name="Probst A.J."/>
            <person name="Ladd B."/>
            <person name="Jarett J.K."/>
            <person name="Geller-Mcgrath D.E."/>
            <person name="Sieber C.M."/>
            <person name="Emerson J.B."/>
            <person name="Anantharaman K."/>
            <person name="Thomas B.C."/>
            <person name="Malmstrom R."/>
            <person name="Stieglmeier M."/>
            <person name="Klingl A."/>
            <person name="Woyke T."/>
            <person name="Ryan C.M."/>
            <person name="Banfield J.F."/>
        </authorList>
    </citation>
    <scope>NUCLEOTIDE SEQUENCE [LARGE SCALE GENOMIC DNA]</scope>
</reference>
<dbReference type="Gene3D" id="3.40.50.300">
    <property type="entry name" value="P-loop containing nucleotide triphosphate hydrolases"/>
    <property type="match status" value="1"/>
</dbReference>
<comment type="function">
    <text evidence="7">Endonuclease that is involved in the suppression of homologous recombination and thus may have a key role in the control of bacterial genetic diversity.</text>
</comment>
<dbReference type="FunFam" id="3.40.50.300:FF:000830">
    <property type="entry name" value="Endonuclease MutS2"/>
    <property type="match status" value="1"/>
</dbReference>
<dbReference type="EC" id="3.1.-.-" evidence="7"/>
<dbReference type="InterPro" id="IPR007696">
    <property type="entry name" value="DNA_mismatch_repair_MutS_core"/>
</dbReference>
<dbReference type="SUPFAM" id="SSF160443">
    <property type="entry name" value="SMR domain-like"/>
    <property type="match status" value="1"/>
</dbReference>
<dbReference type="GO" id="GO:0030983">
    <property type="term" value="F:mismatched DNA binding"/>
    <property type="evidence" value="ECO:0007669"/>
    <property type="project" value="InterPro"/>
</dbReference>
<dbReference type="InterPro" id="IPR036187">
    <property type="entry name" value="DNA_mismatch_repair_MutS_sf"/>
</dbReference>
<evidence type="ECO:0000256" key="8">
    <source>
        <dbReference type="SAM" id="Coils"/>
    </source>
</evidence>
<proteinExistence type="inferred from homology"/>
<keyword evidence="6 7" id="KW-0238">DNA-binding</keyword>
<evidence type="ECO:0000313" key="11">
    <source>
        <dbReference type="Proteomes" id="UP000231493"/>
    </source>
</evidence>
<dbReference type="HAMAP" id="MF_00092">
    <property type="entry name" value="MutS2"/>
    <property type="match status" value="1"/>
</dbReference>
<dbReference type="GO" id="GO:0072344">
    <property type="term" value="P:rescue of stalled ribosome"/>
    <property type="evidence" value="ECO:0007669"/>
    <property type="project" value="UniProtKB-UniRule"/>
</dbReference>
<dbReference type="GO" id="GO:0045910">
    <property type="term" value="P:negative regulation of DNA recombination"/>
    <property type="evidence" value="ECO:0007669"/>
    <property type="project" value="InterPro"/>
</dbReference>
<comment type="caution">
    <text evidence="10">The sequence shown here is derived from an EMBL/GenBank/DDBJ whole genome shotgun (WGS) entry which is preliminary data.</text>
</comment>
<dbReference type="SMART" id="SM00533">
    <property type="entry name" value="MUTSd"/>
    <property type="match status" value="1"/>
</dbReference>
<evidence type="ECO:0000256" key="1">
    <source>
        <dbReference type="ARBA" id="ARBA00022730"/>
    </source>
</evidence>
<comment type="subunit">
    <text evidence="7">Homodimer. Binds to stalled ribosomes, contacting rRNA.</text>
</comment>
<dbReference type="InterPro" id="IPR027417">
    <property type="entry name" value="P-loop_NTPase"/>
</dbReference>
<dbReference type="InterPro" id="IPR046893">
    <property type="entry name" value="MSSS"/>
</dbReference>
<comment type="function">
    <text evidence="7">Acts as a ribosome collision sensor, splitting the ribosome into its 2 subunits. Detects stalled/collided 70S ribosomes which it binds and splits by an ATP-hydrolysis driven conformational change. Acts upstream of the ribosome quality control system (RQC), a ribosome-associated complex that mediates the extraction of incompletely synthesized nascent chains from stalled ribosomes and their subsequent degradation. Probably generates substrates for RQC.</text>
</comment>
<dbReference type="PROSITE" id="PS50828">
    <property type="entry name" value="SMR"/>
    <property type="match status" value="1"/>
</dbReference>
<evidence type="ECO:0000256" key="7">
    <source>
        <dbReference type="HAMAP-Rule" id="MF_00092"/>
    </source>
</evidence>
<dbReference type="NCBIfam" id="TIGR01069">
    <property type="entry name" value="mutS2"/>
    <property type="match status" value="1"/>
</dbReference>
<organism evidence="10 11">
    <name type="scientific">Candidatus Infernicultor aquiphilus</name>
    <dbReference type="NCBI Taxonomy" id="1805029"/>
    <lineage>
        <taxon>Bacteria</taxon>
        <taxon>Pseudomonadati</taxon>
        <taxon>Atribacterota</taxon>
        <taxon>Candidatus Phoenicimicrobiia</taxon>
        <taxon>Candidatus Pheonicimicrobiales</taxon>
        <taxon>Candidatus Phoenicimicrobiaceae</taxon>
        <taxon>Candidatus Infernicultor</taxon>
    </lineage>
</organism>
<evidence type="ECO:0000313" key="10">
    <source>
        <dbReference type="EMBL" id="PIX35186.1"/>
    </source>
</evidence>
<dbReference type="Pfam" id="PF00488">
    <property type="entry name" value="MutS_V"/>
    <property type="match status" value="1"/>
</dbReference>
<dbReference type="SUPFAM" id="SSF52540">
    <property type="entry name" value="P-loop containing nucleoside triphosphate hydrolases"/>
    <property type="match status" value="1"/>
</dbReference>
<dbReference type="GO" id="GO:0004519">
    <property type="term" value="F:endonuclease activity"/>
    <property type="evidence" value="ECO:0007669"/>
    <property type="project" value="UniProtKB-UniRule"/>
</dbReference>
<feature type="binding site" evidence="7">
    <location>
        <begin position="336"/>
        <end position="343"/>
    </location>
    <ligand>
        <name>ATP</name>
        <dbReference type="ChEBI" id="CHEBI:30616"/>
    </ligand>
</feature>
<dbReference type="SUPFAM" id="SSF48334">
    <property type="entry name" value="DNA repair protein MutS, domain III"/>
    <property type="match status" value="1"/>
</dbReference>
<keyword evidence="3 7" id="KW-0378">Hydrolase</keyword>
<dbReference type="PANTHER" id="PTHR48466:SF2">
    <property type="entry name" value="OS10G0509000 PROTEIN"/>
    <property type="match status" value="1"/>
</dbReference>
<comment type="similarity">
    <text evidence="7">Belongs to the DNA mismatch repair MutS family. MutS2 subfamily.</text>
</comment>
<dbReference type="Pfam" id="PF01713">
    <property type="entry name" value="Smr"/>
    <property type="match status" value="1"/>
</dbReference>
<dbReference type="InterPro" id="IPR002625">
    <property type="entry name" value="Smr_dom"/>
</dbReference>
<keyword evidence="8" id="KW-0175">Coiled coil</keyword>
<dbReference type="EMBL" id="PFIP01000016">
    <property type="protein sequence ID" value="PIX35186.1"/>
    <property type="molecule type" value="Genomic_DNA"/>
</dbReference>
<dbReference type="AlphaFoldDB" id="A0A2M7KAM7"/>
<dbReference type="CDD" id="cd03280">
    <property type="entry name" value="ABC_MutS2"/>
    <property type="match status" value="1"/>
</dbReference>
<keyword evidence="2 7" id="KW-0547">Nucleotide-binding</keyword>
<evidence type="ECO:0000256" key="4">
    <source>
        <dbReference type="ARBA" id="ARBA00022840"/>
    </source>
</evidence>
<dbReference type="InterPro" id="IPR005747">
    <property type="entry name" value="MutS2"/>
</dbReference>
<evidence type="ECO:0000256" key="5">
    <source>
        <dbReference type="ARBA" id="ARBA00022884"/>
    </source>
</evidence>
<keyword evidence="7 10" id="KW-0255">Endonuclease</keyword>
<keyword evidence="1 7" id="KW-0699">rRNA-binding</keyword>
<evidence type="ECO:0000256" key="3">
    <source>
        <dbReference type="ARBA" id="ARBA00022801"/>
    </source>
</evidence>
<keyword evidence="7" id="KW-0540">Nuclease</keyword>
<dbReference type="GO" id="GO:0005524">
    <property type="term" value="F:ATP binding"/>
    <property type="evidence" value="ECO:0007669"/>
    <property type="project" value="UniProtKB-UniRule"/>
</dbReference>
<dbReference type="GO" id="GO:0016887">
    <property type="term" value="F:ATP hydrolysis activity"/>
    <property type="evidence" value="ECO:0007669"/>
    <property type="project" value="InterPro"/>
</dbReference>
<accession>A0A2M7KAM7</accession>
<name>A0A2M7KAM7_9BACT</name>
<keyword evidence="4 7" id="KW-0067">ATP-binding</keyword>
<dbReference type="PROSITE" id="PS00486">
    <property type="entry name" value="DNA_MISMATCH_REPAIR_2"/>
    <property type="match status" value="1"/>
</dbReference>
<gene>
    <name evidence="7" type="primary">mutS2</name>
    <name evidence="7" type="synonym">rqcU</name>
    <name evidence="10" type="ORF">COZ58_00975</name>
</gene>
<dbReference type="SMART" id="SM00534">
    <property type="entry name" value="MUTSac"/>
    <property type="match status" value="1"/>
</dbReference>
<dbReference type="GO" id="GO:0140664">
    <property type="term" value="F:ATP-dependent DNA damage sensor activity"/>
    <property type="evidence" value="ECO:0007669"/>
    <property type="project" value="InterPro"/>
</dbReference>
<dbReference type="SMART" id="SM00463">
    <property type="entry name" value="SMR"/>
    <property type="match status" value="1"/>
</dbReference>
<dbReference type="Pfam" id="PF20297">
    <property type="entry name" value="MSSS"/>
    <property type="match status" value="1"/>
</dbReference>
<dbReference type="EC" id="3.6.4.-" evidence="7"/>
<sequence>MRHLLDEHTFSVLEFSKIKKQVKENMNTATGELIAETIKPKTDLEQILIAQRETTEMREIILYEGTPPFARLEDISNEIKKSAVKGAILDTIKVLKILKVLKTLRLIKKFLLKTEKKYPLIKERAEKIETFTELEEKITQCIGEDGIILDRASPDLKKIRREIIKEEQTIKNKLETIIRSSQFSTIIQEPIITIRQNRYVIPIKQERRIKFPGIVHDKSDSGATLFVEPIEIVELNNTLRQLIKDEEREILIILQKLTALIGEKAPEINDSVLILGKIDFIYARAVLANNMKAVEPKLNQNGFVNLIQARHPLLKNSVVPINIRLGKDFDILLITGPNTGGKTVTLKTVGILTLMAQCGLHIPAAEGSEIAVFKKIFCDIGDEQSIEQNLSTFSSHMKYIVQILSWTDSNSLILLDELGAGTDPTEGAALGMAVLDFLRKKKSKVIATTHHDTLKTYAYLTEGVNNARVEFDEKTLKPTFQISIGLPGKSCAFIIARSLGLAPEVILRAQSFLSQEKIKADSLIEKIEQDKKLIEKEKDLIKITREESFEIKDRLKKELNKTEEDKNEIILRAYQEAEKILKETQNRAEKIIEKMNKKRTINTPSKDYLLKEMQVINQEIKDEIVKIKPPVCVQPACRANGAGRRTGREEELIKNQNIRIGDYVLIKNLNKKGIVLSIESEKCKVQVDNMKMLVPVLNIEKIDMPYETTKNIIKKKNTITKELINRDNLYLTKMKTFKNNIFLRRFRVEEARLILEKYLDDAYLLGVSPVYVIHGKGKGILREEVKKLLDRTPNIKSFRSGDASEGGMGVTVVYFKN</sequence>
<dbReference type="GO" id="GO:0019843">
    <property type="term" value="F:rRNA binding"/>
    <property type="evidence" value="ECO:0007669"/>
    <property type="project" value="UniProtKB-UniRule"/>
</dbReference>
<evidence type="ECO:0000256" key="2">
    <source>
        <dbReference type="ARBA" id="ARBA00022741"/>
    </source>
</evidence>
<protein>
    <recommendedName>
        <fullName evidence="7">Endonuclease MutS2</fullName>
        <ecNumber evidence="7">3.1.-.-</ecNumber>
    </recommendedName>
    <alternativeName>
        <fullName evidence="7">Ribosome-associated protein quality control-upstream factor</fullName>
        <shortName evidence="7">RQC-upstream factor</shortName>
        <shortName evidence="7">RqcU</shortName>
        <ecNumber evidence="7">3.6.4.-</ecNumber>
    </alternativeName>
</protein>
<dbReference type="PANTHER" id="PTHR48466">
    <property type="entry name" value="OS10G0509000 PROTEIN-RELATED"/>
    <property type="match status" value="1"/>
</dbReference>
<dbReference type="Gene3D" id="3.30.1370.110">
    <property type="match status" value="1"/>
</dbReference>
<evidence type="ECO:0000259" key="9">
    <source>
        <dbReference type="PROSITE" id="PS50828"/>
    </source>
</evidence>
<dbReference type="Proteomes" id="UP000231493">
    <property type="component" value="Unassembled WGS sequence"/>
</dbReference>
<dbReference type="PIRSF" id="PIRSF005814">
    <property type="entry name" value="MutS_YshD"/>
    <property type="match status" value="1"/>
</dbReference>
<dbReference type="InterPro" id="IPR036063">
    <property type="entry name" value="Smr_dom_sf"/>
</dbReference>
<dbReference type="GO" id="GO:0006298">
    <property type="term" value="P:mismatch repair"/>
    <property type="evidence" value="ECO:0007669"/>
    <property type="project" value="InterPro"/>
</dbReference>
<feature type="coiled-coil region" evidence="8">
    <location>
        <begin position="520"/>
        <end position="601"/>
    </location>
</feature>
<dbReference type="GO" id="GO:0043023">
    <property type="term" value="F:ribosomal large subunit binding"/>
    <property type="evidence" value="ECO:0007669"/>
    <property type="project" value="UniProtKB-UniRule"/>
</dbReference>
<dbReference type="InterPro" id="IPR000432">
    <property type="entry name" value="DNA_mismatch_repair_MutS_C"/>
</dbReference>